<dbReference type="OrthoDB" id="116480at2"/>
<comment type="caution">
    <text evidence="2">The sequence shown here is derived from an EMBL/GenBank/DDBJ whole genome shotgun (WGS) entry which is preliminary data.</text>
</comment>
<sequence>MASTNPAFSRNPAFAAPGSAAATRTLSDSELNDLYNAPAAGSQDTGRMSYEDTIAKTALSFGILVVAAVASWILTPTFGFLPILAAIVGFVLAMVNIFKKQPSPGLVLAYAAVEGLFIGGISMIFERIYPGVVLQATLATVVVVGVTLALFASGKIRASKRATKVFMIAMIGYVVFSLVNVGMMAFGVTDNAFGLRSADFFGTGIPFGVVIGVLAVIMAAYSLVLDFDSIQRGVQNRAPRVYGWSGAFGIMVTVIWLYVELLRLFALSRR</sequence>
<keyword evidence="1" id="KW-0812">Transmembrane</keyword>
<feature type="transmembrane region" description="Helical" evidence="1">
    <location>
        <begin position="131"/>
        <end position="153"/>
    </location>
</feature>
<reference evidence="2 3" key="1">
    <citation type="submission" date="2018-11" db="EMBL/GenBank/DDBJ databases">
        <title>Cryobacterium sp. nov., isolated from rhizosphere soil of lettuce.</title>
        <authorList>
            <person name="Wang Y."/>
        </authorList>
    </citation>
    <scope>NUCLEOTIDE SEQUENCE [LARGE SCALE GENOMIC DNA]</scope>
    <source>
        <strain evidence="2 3">NEAU-85</strain>
    </source>
</reference>
<proteinExistence type="predicted"/>
<feature type="transmembrane region" description="Helical" evidence="1">
    <location>
        <begin position="200"/>
        <end position="221"/>
    </location>
</feature>
<evidence type="ECO:0000313" key="2">
    <source>
        <dbReference type="EMBL" id="RNE63994.1"/>
    </source>
</evidence>
<evidence type="ECO:0000256" key="1">
    <source>
        <dbReference type="SAM" id="Phobius"/>
    </source>
</evidence>
<dbReference type="EMBL" id="RDSR01000006">
    <property type="protein sequence ID" value="RNE63994.1"/>
    <property type="molecule type" value="Genomic_DNA"/>
</dbReference>
<dbReference type="Proteomes" id="UP000279859">
    <property type="component" value="Unassembled WGS sequence"/>
</dbReference>
<dbReference type="Pfam" id="PF12811">
    <property type="entry name" value="BaxI_1"/>
    <property type="match status" value="1"/>
</dbReference>
<name>A0A3M8LH96_9MICO</name>
<dbReference type="AlphaFoldDB" id="A0A3M8LH96"/>
<feature type="transmembrane region" description="Helical" evidence="1">
    <location>
        <begin position="57"/>
        <end position="74"/>
    </location>
</feature>
<keyword evidence="1" id="KW-0472">Membrane</keyword>
<feature type="transmembrane region" description="Helical" evidence="1">
    <location>
        <begin position="105"/>
        <end position="125"/>
    </location>
</feature>
<keyword evidence="1" id="KW-1133">Transmembrane helix</keyword>
<evidence type="ECO:0000313" key="3">
    <source>
        <dbReference type="Proteomes" id="UP000279859"/>
    </source>
</evidence>
<accession>A0A3M8LH96</accession>
<dbReference type="PIRSF" id="PIRSF009160">
    <property type="entry name" value="UCP009160"/>
    <property type="match status" value="1"/>
</dbReference>
<feature type="transmembrane region" description="Helical" evidence="1">
    <location>
        <begin position="165"/>
        <end position="188"/>
    </location>
</feature>
<organism evidence="2 3">
    <name type="scientific">Cryobacterium tepidiphilum</name>
    <dbReference type="NCBI Taxonomy" id="2486026"/>
    <lineage>
        <taxon>Bacteria</taxon>
        <taxon>Bacillati</taxon>
        <taxon>Actinomycetota</taxon>
        <taxon>Actinomycetes</taxon>
        <taxon>Micrococcales</taxon>
        <taxon>Microbacteriaceae</taxon>
        <taxon>Cryobacterium</taxon>
    </lineage>
</organism>
<protein>
    <submittedName>
        <fullName evidence="2">Bax inhibitor-1/YccA family protein</fullName>
    </submittedName>
</protein>
<dbReference type="RefSeq" id="WP_123045266.1">
    <property type="nucleotide sequence ID" value="NZ_RDSR01000006.1"/>
</dbReference>
<dbReference type="PANTHER" id="PTHR41282">
    <property type="entry name" value="CONSERVED TRANSMEMBRANE PROTEIN-RELATED"/>
    <property type="match status" value="1"/>
</dbReference>
<feature type="transmembrane region" description="Helical" evidence="1">
    <location>
        <begin position="241"/>
        <end position="259"/>
    </location>
</feature>
<keyword evidence="3" id="KW-1185">Reference proteome</keyword>
<feature type="transmembrane region" description="Helical" evidence="1">
    <location>
        <begin position="80"/>
        <end position="98"/>
    </location>
</feature>
<dbReference type="InterPro" id="IPR010539">
    <property type="entry name" value="BaxI_1-like"/>
</dbReference>
<dbReference type="PANTHER" id="PTHR41282:SF1">
    <property type="entry name" value="CONSERVED TRANSMEMBRANE PROTEIN-RELATED"/>
    <property type="match status" value="1"/>
</dbReference>
<gene>
    <name evidence="2" type="ORF">EEJ31_05360</name>
</gene>